<sequence length="76" mass="8340">PDMAKASAVASPTPLDAPVMTTVLPERLDVALCFCIVIIDQGILFCNTRFTEMFAGVGLRLGYAEVTEMIERSLYR</sequence>
<keyword evidence="2" id="KW-1185">Reference proteome</keyword>
<dbReference type="AlphaFoldDB" id="A0A1H9QRE5"/>
<reference evidence="1 2" key="1">
    <citation type="submission" date="2016-10" db="EMBL/GenBank/DDBJ databases">
        <authorList>
            <person name="de Groot N.N."/>
        </authorList>
    </citation>
    <scope>NUCLEOTIDE SEQUENCE [LARGE SCALE GENOMIC DNA]</scope>
    <source>
        <strain evidence="1 2">DSM 18610</strain>
    </source>
</reference>
<gene>
    <name evidence="1" type="ORF">SAMN04488023_112115</name>
</gene>
<dbReference type="Proteomes" id="UP000199572">
    <property type="component" value="Unassembled WGS sequence"/>
</dbReference>
<accession>A0A1H9QRE5</accession>
<feature type="non-terminal residue" evidence="1">
    <location>
        <position position="1"/>
    </location>
</feature>
<protein>
    <submittedName>
        <fullName evidence="1">Uncharacterized protein</fullName>
    </submittedName>
</protein>
<evidence type="ECO:0000313" key="1">
    <source>
        <dbReference type="EMBL" id="SER63076.1"/>
    </source>
</evidence>
<dbReference type="STRING" id="390241.SAMN04488023_112115"/>
<evidence type="ECO:0000313" key="2">
    <source>
        <dbReference type="Proteomes" id="UP000199572"/>
    </source>
</evidence>
<name>A0A1H9QRE5_9SPHI</name>
<dbReference type="EMBL" id="FOGG01000012">
    <property type="protein sequence ID" value="SER63076.1"/>
    <property type="molecule type" value="Genomic_DNA"/>
</dbReference>
<proteinExistence type="predicted"/>
<organism evidence="1 2">
    <name type="scientific">Pedobacter rhizosphaerae</name>
    <dbReference type="NCBI Taxonomy" id="390241"/>
    <lineage>
        <taxon>Bacteria</taxon>
        <taxon>Pseudomonadati</taxon>
        <taxon>Bacteroidota</taxon>
        <taxon>Sphingobacteriia</taxon>
        <taxon>Sphingobacteriales</taxon>
        <taxon>Sphingobacteriaceae</taxon>
        <taxon>Pedobacter</taxon>
    </lineage>
</organism>